<evidence type="ECO:0008006" key="3">
    <source>
        <dbReference type="Google" id="ProtNLM"/>
    </source>
</evidence>
<name>A0A845L6X1_9FIRM</name>
<dbReference type="AlphaFoldDB" id="A0A845L6X1"/>
<evidence type="ECO:0000313" key="1">
    <source>
        <dbReference type="EMBL" id="MZP30785.1"/>
    </source>
</evidence>
<evidence type="ECO:0000313" key="2">
    <source>
        <dbReference type="Proteomes" id="UP000463470"/>
    </source>
</evidence>
<keyword evidence="2" id="KW-1185">Reference proteome</keyword>
<dbReference type="RefSeq" id="WP_161259310.1">
    <property type="nucleotide sequence ID" value="NZ_WXEY01000019.1"/>
</dbReference>
<dbReference type="Proteomes" id="UP000463470">
    <property type="component" value="Unassembled WGS sequence"/>
</dbReference>
<accession>A0A845L6X1</accession>
<proteinExistence type="predicted"/>
<dbReference type="InterPro" id="IPR036390">
    <property type="entry name" value="WH_DNA-bd_sf"/>
</dbReference>
<sequence>MFTRRLRTAPSRPPMPADLAVVNQEEKKANVAGFTLVKKREKGAAQFTQVISRNVLYLTSNNYLTTSESSFLFHLSAVVEMHSNALTKHVQQGKEQKSSGKYFTIAELGRVFGFSREHVSRLVSRLIEKGIVYELINLRSIKRHGRVVEERPLFVNPEIMFAGSQNRINATLCRIVINDDFLEKEGMILPYKLWIRPGEEYGRLYPRKRYIELKQGSAAK</sequence>
<dbReference type="EMBL" id="WXEY01000019">
    <property type="protein sequence ID" value="MZP30785.1"/>
    <property type="molecule type" value="Genomic_DNA"/>
</dbReference>
<organism evidence="1 2">
    <name type="scientific">Heliomicrobium undosum</name>
    <dbReference type="NCBI Taxonomy" id="121734"/>
    <lineage>
        <taxon>Bacteria</taxon>
        <taxon>Bacillati</taxon>
        <taxon>Bacillota</taxon>
        <taxon>Clostridia</taxon>
        <taxon>Eubacteriales</taxon>
        <taxon>Heliobacteriaceae</taxon>
        <taxon>Heliomicrobium</taxon>
    </lineage>
</organism>
<protein>
    <recommendedName>
        <fullName evidence="3">MarR family transcriptional regulator</fullName>
    </recommendedName>
</protein>
<dbReference type="SUPFAM" id="SSF46785">
    <property type="entry name" value="Winged helix' DNA-binding domain"/>
    <property type="match status" value="1"/>
</dbReference>
<gene>
    <name evidence="1" type="ORF">GTO91_13785</name>
</gene>
<reference evidence="1 2" key="1">
    <citation type="submission" date="2020-01" db="EMBL/GenBank/DDBJ databases">
        <title>Whole-genome sequence of Heliobacterium undosum DSM 13378.</title>
        <authorList>
            <person name="Kyndt J.A."/>
            <person name="Meyer T.E."/>
        </authorList>
    </citation>
    <scope>NUCLEOTIDE SEQUENCE [LARGE SCALE GENOMIC DNA]</scope>
    <source>
        <strain evidence="1 2">DSM 13378</strain>
    </source>
</reference>
<dbReference type="OrthoDB" id="2079901at2"/>
<comment type="caution">
    <text evidence="1">The sequence shown here is derived from an EMBL/GenBank/DDBJ whole genome shotgun (WGS) entry which is preliminary data.</text>
</comment>